<feature type="region of interest" description="Disordered" evidence="2">
    <location>
        <begin position="240"/>
        <end position="272"/>
    </location>
</feature>
<reference evidence="3 4" key="1">
    <citation type="submission" date="2020-12" db="EMBL/GenBank/DDBJ databases">
        <title>De novo assembly of Tibetan sheep genome.</title>
        <authorList>
            <person name="Li X."/>
        </authorList>
    </citation>
    <scope>NUCLEOTIDE SEQUENCE [LARGE SCALE GENOMIC DNA]</scope>
    <source>
        <tissue evidence="3">Heart</tissue>
    </source>
</reference>
<evidence type="ECO:0000256" key="1">
    <source>
        <dbReference type="ARBA" id="ARBA00006484"/>
    </source>
</evidence>
<dbReference type="PANTHER" id="PTHR43943:SF2">
    <property type="entry name" value="DEHYDROGENASE_REDUCTASE 4"/>
    <property type="match status" value="1"/>
</dbReference>
<dbReference type="Proteomes" id="UP000664991">
    <property type="component" value="Unassembled WGS sequence"/>
</dbReference>
<organism evidence="3 4">
    <name type="scientific">Ovis aries</name>
    <name type="common">Sheep</name>
    <dbReference type="NCBI Taxonomy" id="9940"/>
    <lineage>
        <taxon>Eukaryota</taxon>
        <taxon>Metazoa</taxon>
        <taxon>Chordata</taxon>
        <taxon>Craniata</taxon>
        <taxon>Vertebrata</taxon>
        <taxon>Euteleostomi</taxon>
        <taxon>Mammalia</taxon>
        <taxon>Eutheria</taxon>
        <taxon>Laurasiatheria</taxon>
        <taxon>Artiodactyla</taxon>
        <taxon>Ruminantia</taxon>
        <taxon>Pecora</taxon>
        <taxon>Bovidae</taxon>
        <taxon>Caprinae</taxon>
        <taxon>Ovis</taxon>
    </lineage>
</organism>
<proteinExistence type="inferred from homology"/>
<dbReference type="PANTHER" id="PTHR43943">
    <property type="entry name" value="DEHYDROGENASE/REDUCTASE (SDR FAMILY) MEMBER 4"/>
    <property type="match status" value="1"/>
</dbReference>
<feature type="compositionally biased region" description="Basic and acidic residues" evidence="2">
    <location>
        <begin position="188"/>
        <end position="207"/>
    </location>
</feature>
<comment type="caution">
    <text evidence="3">The sequence shown here is derived from an EMBL/GenBank/DDBJ whole genome shotgun (WGS) entry which is preliminary data.</text>
</comment>
<evidence type="ECO:0000313" key="4">
    <source>
        <dbReference type="Proteomes" id="UP000664991"/>
    </source>
</evidence>
<sequence length="370" mass="39508">MCNAVVNPLVGSTLGASEKMGDSAPGLLSFPKEVDTCSSPALATSVPQNQDEETVPWTADCGTLVPQPGSKPVPLSVKVQSPNYKTTRAISVRSTLGSSEQVWGKILNLSVKSPALLLNQLLPLVETRERGGGPVVLVWSIVVYVPMVEKRNAAHPPRWNPPSTVGAPAASVEPLPLLFGGHVLTPPHMDRGEGHPHPRSPPRDSSKRKWLPTHPVLMADPGCECEDPAVLTLPHVEDKEGREASGVGATLPCSPPCQGDRHSGKESKVEYPKESRGSSVVLVSSIEGYAQKLINFTIAQCLAQDGAHVVVSIRKQQMNWAVAALQREGLGMTGFCLCLDGLRAFLSSLYTLPSRRIPDLLNTLTSLAKS</sequence>
<dbReference type="EMBL" id="JAEMGP010000007">
    <property type="protein sequence ID" value="KAG5206324.1"/>
    <property type="molecule type" value="Genomic_DNA"/>
</dbReference>
<dbReference type="GO" id="GO:0004090">
    <property type="term" value="F:carbonyl reductase (NADPH) activity"/>
    <property type="evidence" value="ECO:0007669"/>
    <property type="project" value="TreeGrafter"/>
</dbReference>
<gene>
    <name evidence="3" type="ORF">JEQ12_017897</name>
</gene>
<evidence type="ECO:0000313" key="3">
    <source>
        <dbReference type="EMBL" id="KAG5206324.1"/>
    </source>
</evidence>
<dbReference type="AlphaFoldDB" id="A0A836A000"/>
<name>A0A836A000_SHEEP</name>
<feature type="region of interest" description="Disordered" evidence="2">
    <location>
        <begin position="183"/>
        <end position="209"/>
    </location>
</feature>
<protein>
    <submittedName>
        <fullName evidence="3">Uncharacterized protein</fullName>
    </submittedName>
</protein>
<feature type="compositionally biased region" description="Basic and acidic residues" evidence="2">
    <location>
        <begin position="259"/>
        <end position="272"/>
    </location>
</feature>
<comment type="similarity">
    <text evidence="1">Belongs to the short-chain dehydrogenases/reductases (SDR) family.</text>
</comment>
<accession>A0A836A000</accession>
<evidence type="ECO:0000256" key="2">
    <source>
        <dbReference type="SAM" id="MobiDB-lite"/>
    </source>
</evidence>